<evidence type="ECO:0000259" key="2">
    <source>
        <dbReference type="Pfam" id="PF13360"/>
    </source>
</evidence>
<dbReference type="InterPro" id="IPR018391">
    <property type="entry name" value="PQQ_b-propeller_rpt"/>
</dbReference>
<dbReference type="InterPro" id="IPR015943">
    <property type="entry name" value="WD40/YVTN_repeat-like_dom_sf"/>
</dbReference>
<feature type="chain" id="PRO_5044231283" evidence="1">
    <location>
        <begin position="24"/>
        <end position="598"/>
    </location>
</feature>
<gene>
    <name evidence="3" type="ORF">NFC81_03735</name>
</gene>
<dbReference type="PANTHER" id="PTHR34512:SF30">
    <property type="entry name" value="OUTER MEMBRANE PROTEIN ASSEMBLY FACTOR BAMB"/>
    <property type="match status" value="1"/>
</dbReference>
<organism evidence="3">
    <name type="scientific">Salinispirillum sp. LH 10-3-1</name>
    <dbReference type="NCBI Taxonomy" id="2952525"/>
    <lineage>
        <taxon>Bacteria</taxon>
        <taxon>Pseudomonadati</taxon>
        <taxon>Pseudomonadota</taxon>
        <taxon>Gammaproteobacteria</taxon>
        <taxon>Oceanospirillales</taxon>
        <taxon>Saccharospirillaceae</taxon>
        <taxon>Salinispirillum</taxon>
    </lineage>
</organism>
<proteinExistence type="predicted"/>
<feature type="domain" description="Pyrrolo-quinoline quinone repeat" evidence="2">
    <location>
        <begin position="372"/>
        <end position="563"/>
    </location>
</feature>
<feature type="signal peptide" evidence="1">
    <location>
        <begin position="1"/>
        <end position="23"/>
    </location>
</feature>
<dbReference type="InterPro" id="IPR002372">
    <property type="entry name" value="PQQ_rpt_dom"/>
</dbReference>
<sequence length="598" mass="64435">MNYLKRSALLIAGVITVSGCATLQPSDIEPAWQSDVRVSALGSVHVMNDSQRIVISSNKSVYVLDANNGQHVAAYPESFWDGFLRGGTNVGVEVDAGGVSESVSLNSLLWSDVYDIAPFESSSAFWMFDYRFAQERIVAVDARSGEQLWMSSDYAYSLSKYEGLIQEAAGRAGRALANALGAQHEAETPEERRDRMATFMERVVHEMPNSQNVFFKTFDGLLMINPRTGEVKAQLENFKGAGIADVQALPGGDYLVLSGHTSIGDLSISQGNSLARIGPDGQLRWIAEHSGRRTGGLIIEEGVVLVDGSPLEAFDLNSGTKLWQANNNRRDENDHHIVLDNGSVYIASAEAGGAAGALGGMLSDAAVIPNTVVEKRDLRTGEQHWASTPARGQYNGLIVDNGVVIVTGHGRAFDGSIGIRALNAETGATLWQQEGLASVWRPGPMVVSPPVIDDDLVIVVEREHVNGFDLHTGAQRYRLNHADLGSGLLVGIELLNNTLVVIGSEATVGIDMGSGNQQYVTSTDRISRYSRHNGSVVLQTPKRNVQRVNLSNGVSTPVVRLGNNRAYFGDLADGFAIESNARHVFGVSDEGRLHGYSF</sequence>
<dbReference type="PANTHER" id="PTHR34512">
    <property type="entry name" value="CELL SURFACE PROTEIN"/>
    <property type="match status" value="1"/>
</dbReference>
<dbReference type="AlphaFoldDB" id="A0AB38YI00"/>
<protein>
    <submittedName>
        <fullName evidence="3">PQQ-like beta-propeller repeat protein</fullName>
    </submittedName>
</protein>
<dbReference type="SMART" id="SM00564">
    <property type="entry name" value="PQQ"/>
    <property type="match status" value="4"/>
</dbReference>
<evidence type="ECO:0000256" key="1">
    <source>
        <dbReference type="SAM" id="SignalP"/>
    </source>
</evidence>
<dbReference type="SUPFAM" id="SSF50998">
    <property type="entry name" value="Quinoprotein alcohol dehydrogenase-like"/>
    <property type="match status" value="2"/>
</dbReference>
<name>A0AB38YI00_9GAMM</name>
<dbReference type="PROSITE" id="PS51257">
    <property type="entry name" value="PROKAR_LIPOPROTEIN"/>
    <property type="match status" value="1"/>
</dbReference>
<dbReference type="Gene3D" id="2.130.10.10">
    <property type="entry name" value="YVTN repeat-like/Quinoprotein amine dehydrogenase"/>
    <property type="match status" value="1"/>
</dbReference>
<dbReference type="Gene3D" id="2.40.128.630">
    <property type="match status" value="1"/>
</dbReference>
<dbReference type="InterPro" id="IPR011047">
    <property type="entry name" value="Quinoprotein_ADH-like_sf"/>
</dbReference>
<keyword evidence="1" id="KW-0732">Signal</keyword>
<reference evidence="3" key="1">
    <citation type="submission" date="2022-07" db="EMBL/GenBank/DDBJ databases">
        <title>Complete genome sequence of Salinispirillum sp. LH10-3-1 capable of multiple carbohydrate inversion isolated from a soda lake.</title>
        <authorList>
            <person name="Liu J."/>
            <person name="Zhai Y."/>
            <person name="Zhang H."/>
            <person name="Yang H."/>
            <person name="Qu J."/>
            <person name="Li J."/>
        </authorList>
    </citation>
    <scope>NUCLEOTIDE SEQUENCE</scope>
    <source>
        <strain evidence="3">LH 10-3-1</strain>
    </source>
</reference>
<dbReference type="EMBL" id="CP101717">
    <property type="protein sequence ID" value="WLD58907.1"/>
    <property type="molecule type" value="Genomic_DNA"/>
</dbReference>
<dbReference type="Pfam" id="PF13360">
    <property type="entry name" value="PQQ_2"/>
    <property type="match status" value="1"/>
</dbReference>
<dbReference type="RefSeq" id="WP_304996195.1">
    <property type="nucleotide sequence ID" value="NZ_CP101717.1"/>
</dbReference>
<accession>A0AB38YI00</accession>
<evidence type="ECO:0000313" key="3">
    <source>
        <dbReference type="EMBL" id="WLD58907.1"/>
    </source>
</evidence>